<gene>
    <name evidence="1" type="ORF">MNOR_LOCUS10614</name>
</gene>
<dbReference type="AlphaFoldDB" id="A0AAV2QAJ4"/>
<evidence type="ECO:0008006" key="3">
    <source>
        <dbReference type="Google" id="ProtNLM"/>
    </source>
</evidence>
<proteinExistence type="predicted"/>
<sequence>MCDLVRHIQCWEKIGTPDYILSWLTYGVTIPFISEPPQSEFENYVTNKEEEHFIDSKIVDYLNEGFVSKVSEKPFSVSPIGCTGKKGKEKYRLISDMRFVNQFIEVPKTRYEDLSCLPNIVKNGDAYASVDLKDGFHHILIKLDFRKYFGFKWIY</sequence>
<comment type="caution">
    <text evidence="1">The sequence shown here is derived from an EMBL/GenBank/DDBJ whole genome shotgun (WGS) entry which is preliminary data.</text>
</comment>
<evidence type="ECO:0000313" key="1">
    <source>
        <dbReference type="EMBL" id="CAL4078309.1"/>
    </source>
</evidence>
<name>A0AAV2QAJ4_MEGNR</name>
<accession>A0AAV2QAJ4</accession>
<reference evidence="1 2" key="1">
    <citation type="submission" date="2024-05" db="EMBL/GenBank/DDBJ databases">
        <authorList>
            <person name="Wallberg A."/>
        </authorList>
    </citation>
    <scope>NUCLEOTIDE SEQUENCE [LARGE SCALE GENOMIC DNA]</scope>
</reference>
<dbReference type="Gene3D" id="3.10.10.10">
    <property type="entry name" value="HIV Type 1 Reverse Transcriptase, subunit A, domain 1"/>
    <property type="match status" value="1"/>
</dbReference>
<dbReference type="SUPFAM" id="SSF56672">
    <property type="entry name" value="DNA/RNA polymerases"/>
    <property type="match status" value="1"/>
</dbReference>
<evidence type="ECO:0000313" key="2">
    <source>
        <dbReference type="Proteomes" id="UP001497623"/>
    </source>
</evidence>
<dbReference type="GO" id="GO:0071897">
    <property type="term" value="P:DNA biosynthetic process"/>
    <property type="evidence" value="ECO:0007669"/>
    <property type="project" value="UniProtKB-ARBA"/>
</dbReference>
<keyword evidence="2" id="KW-1185">Reference proteome</keyword>
<protein>
    <recommendedName>
        <fullName evidence="3">Reverse transcriptase domain-containing protein</fullName>
    </recommendedName>
</protein>
<dbReference type="Proteomes" id="UP001497623">
    <property type="component" value="Unassembled WGS sequence"/>
</dbReference>
<dbReference type="EMBL" id="CAXKWB010005411">
    <property type="protein sequence ID" value="CAL4078309.1"/>
    <property type="molecule type" value="Genomic_DNA"/>
</dbReference>
<organism evidence="1 2">
    <name type="scientific">Meganyctiphanes norvegica</name>
    <name type="common">Northern krill</name>
    <name type="synonym">Thysanopoda norvegica</name>
    <dbReference type="NCBI Taxonomy" id="48144"/>
    <lineage>
        <taxon>Eukaryota</taxon>
        <taxon>Metazoa</taxon>
        <taxon>Ecdysozoa</taxon>
        <taxon>Arthropoda</taxon>
        <taxon>Crustacea</taxon>
        <taxon>Multicrustacea</taxon>
        <taxon>Malacostraca</taxon>
        <taxon>Eumalacostraca</taxon>
        <taxon>Eucarida</taxon>
        <taxon>Euphausiacea</taxon>
        <taxon>Euphausiidae</taxon>
        <taxon>Meganyctiphanes</taxon>
    </lineage>
</organism>
<dbReference type="InterPro" id="IPR043502">
    <property type="entry name" value="DNA/RNA_pol_sf"/>
</dbReference>